<dbReference type="PROSITE" id="PS50157">
    <property type="entry name" value="ZINC_FINGER_C2H2_2"/>
    <property type="match status" value="5"/>
</dbReference>
<evidence type="ECO:0000313" key="8">
    <source>
        <dbReference type="EMBL" id="KAL1505916.1"/>
    </source>
</evidence>
<dbReference type="InterPro" id="IPR013087">
    <property type="entry name" value="Znf_C2H2_type"/>
</dbReference>
<evidence type="ECO:0000256" key="6">
    <source>
        <dbReference type="SAM" id="MobiDB-lite"/>
    </source>
</evidence>
<evidence type="ECO:0000256" key="1">
    <source>
        <dbReference type="ARBA" id="ARBA00022723"/>
    </source>
</evidence>
<evidence type="ECO:0000256" key="4">
    <source>
        <dbReference type="ARBA" id="ARBA00022833"/>
    </source>
</evidence>
<dbReference type="GO" id="GO:0006355">
    <property type="term" value="P:regulation of DNA-templated transcription"/>
    <property type="evidence" value="ECO:0007669"/>
    <property type="project" value="UniProtKB-ARBA"/>
</dbReference>
<feature type="region of interest" description="Disordered" evidence="6">
    <location>
        <begin position="543"/>
        <end position="567"/>
    </location>
</feature>
<evidence type="ECO:0000259" key="7">
    <source>
        <dbReference type="PROSITE" id="PS50157"/>
    </source>
</evidence>
<accession>A0ABD1EXZ2</accession>
<dbReference type="SUPFAM" id="SSF57667">
    <property type="entry name" value="beta-beta-alpha zinc fingers"/>
    <property type="match status" value="2"/>
</dbReference>
<feature type="domain" description="C2H2-type" evidence="7">
    <location>
        <begin position="819"/>
        <end position="847"/>
    </location>
</feature>
<keyword evidence="2" id="KW-0677">Repeat</keyword>
<feature type="domain" description="C2H2-type" evidence="7">
    <location>
        <begin position="754"/>
        <end position="782"/>
    </location>
</feature>
<dbReference type="Proteomes" id="UP001566132">
    <property type="component" value="Unassembled WGS sequence"/>
</dbReference>
<dbReference type="AlphaFoldDB" id="A0ABD1EXZ2"/>
<comment type="caution">
    <text evidence="8">The sequence shown here is derived from an EMBL/GenBank/DDBJ whole genome shotgun (WGS) entry which is preliminary data.</text>
</comment>
<keyword evidence="3 5" id="KW-0863">Zinc-finger</keyword>
<evidence type="ECO:0000256" key="5">
    <source>
        <dbReference type="PROSITE-ProRule" id="PRU00042"/>
    </source>
</evidence>
<dbReference type="EMBL" id="JBDJPC010000004">
    <property type="protein sequence ID" value="KAL1505916.1"/>
    <property type="molecule type" value="Genomic_DNA"/>
</dbReference>
<feature type="domain" description="C2H2-type" evidence="7">
    <location>
        <begin position="729"/>
        <end position="751"/>
    </location>
</feature>
<dbReference type="SMART" id="SM00355">
    <property type="entry name" value="ZnF_C2H2"/>
    <property type="match status" value="6"/>
</dbReference>
<dbReference type="GO" id="GO:0008270">
    <property type="term" value="F:zinc ion binding"/>
    <property type="evidence" value="ECO:0007669"/>
    <property type="project" value="UniProtKB-KW"/>
</dbReference>
<dbReference type="PANTHER" id="PTHR24379:SF127">
    <property type="entry name" value="BLOODY FINGERS-RELATED"/>
    <property type="match status" value="1"/>
</dbReference>
<protein>
    <recommendedName>
        <fullName evidence="7">C2H2-type domain-containing protein</fullName>
    </recommendedName>
</protein>
<reference evidence="8 9" key="1">
    <citation type="submission" date="2024-05" db="EMBL/GenBank/DDBJ databases">
        <title>Genetic variation in Jamaican populations of the coffee berry borer (Hypothenemus hampei).</title>
        <authorList>
            <person name="Errbii M."/>
            <person name="Myrie A."/>
        </authorList>
    </citation>
    <scope>NUCLEOTIDE SEQUENCE [LARGE SCALE GENOMIC DNA]</scope>
    <source>
        <strain evidence="8">JA-Hopewell-2020-01-JO</strain>
        <tissue evidence="8">Whole body</tissue>
    </source>
</reference>
<keyword evidence="1" id="KW-0479">Metal-binding</keyword>
<gene>
    <name evidence="8" type="ORF">ABEB36_005365</name>
</gene>
<evidence type="ECO:0000256" key="3">
    <source>
        <dbReference type="ARBA" id="ARBA00022771"/>
    </source>
</evidence>
<proteinExistence type="predicted"/>
<dbReference type="Gene3D" id="3.30.160.60">
    <property type="entry name" value="Classic Zinc Finger"/>
    <property type="match status" value="2"/>
</dbReference>
<dbReference type="PROSITE" id="PS00028">
    <property type="entry name" value="ZINC_FINGER_C2H2_1"/>
    <property type="match status" value="4"/>
</dbReference>
<sequence length="898" mass="103257">MSKQIIYSGDQAIIIKDEDLVWNENSHDQSSLQYFEANTTIINESTINESYASAVDSNETQYLSILDNTEVNEISLDELNNLTIENNDSLNLKQKADNVEELNNKNGEIVVFTMDGSNDLYGIQLSVDDEGRVQKYQFKFRTTDDGQLEPIPETVTLLPNDDIEPNQQLCPANEERSVDDKEQNFHFVPENSESELNVNEFITDPEELIDDVHEKEVAPEDSQSENFRKLLSEAHYLKEETILESQILNQTLKNDSICEEVLKLNQFNNDELPNDEPNEQIEPNHKDLVEQYLIQSNQIEVQFETEERAIVRQPSPDVILGGNNTNDFLRHVPVINEKAMQITKIIETESKAHEADVLHPKEDKYKRLSSPNVNCLVIYPEKENVNFCKERNVNLLQVPKFPKFHPKSILKTSFNKQDENCDLYRKRFARNKEAMRARHFHNVLNRTTIPHAPIRQQRQPRKQEIKPIVDRSSEEIIVQEVIVSSNGYIENPTENAKSDKVQVTAIVELSDSEDDSITIGNRRNRKASFNSESDQSVIEIPSDKEETNTVTGANGQLKRKRGRPPKLTTLEPISEEISSKEKVKSYQTRKIEFKCCFCPKTFPSQNSLNTHIIHHNLEKNLKNRTRMSTDKVPKINQLQFPKFEYNHKCESCLETFKNRILLEKHQCTKKQGQFNCSLCRKEFKTSDDLKIHKKTHMKSNLIKNTSILTVTPKRSTVRNGNVYKEKNEFKCAECPKICISQDQLNNHIKSHKKFTCNSCFLSFSSKILLDSHVRSNCVKKRPSTSTRASLALGKPVNTSFKRLSIGKMSLNKSLLGTQLECEKCSTKFATFRSLYMHKVQKHGMSTPDKNLVNKPKKGLRRSISAHGGIPANDRLRKAYDTIRQQIAESGYLHIEENT</sequence>
<keyword evidence="4" id="KW-0862">Zinc</keyword>
<feature type="domain" description="C2H2-type" evidence="7">
    <location>
        <begin position="674"/>
        <end position="701"/>
    </location>
</feature>
<dbReference type="Pfam" id="PF00096">
    <property type="entry name" value="zf-C2H2"/>
    <property type="match status" value="2"/>
</dbReference>
<name>A0ABD1EXZ2_HYPHA</name>
<evidence type="ECO:0000313" key="9">
    <source>
        <dbReference type="Proteomes" id="UP001566132"/>
    </source>
</evidence>
<dbReference type="PANTHER" id="PTHR24379">
    <property type="entry name" value="KRAB AND ZINC FINGER DOMAIN-CONTAINING"/>
    <property type="match status" value="1"/>
</dbReference>
<dbReference type="InterPro" id="IPR036236">
    <property type="entry name" value="Znf_C2H2_sf"/>
</dbReference>
<feature type="domain" description="C2H2-type" evidence="7">
    <location>
        <begin position="593"/>
        <end position="620"/>
    </location>
</feature>
<evidence type="ECO:0000256" key="2">
    <source>
        <dbReference type="ARBA" id="ARBA00022737"/>
    </source>
</evidence>
<organism evidence="8 9">
    <name type="scientific">Hypothenemus hampei</name>
    <name type="common">Coffee berry borer</name>
    <dbReference type="NCBI Taxonomy" id="57062"/>
    <lineage>
        <taxon>Eukaryota</taxon>
        <taxon>Metazoa</taxon>
        <taxon>Ecdysozoa</taxon>
        <taxon>Arthropoda</taxon>
        <taxon>Hexapoda</taxon>
        <taxon>Insecta</taxon>
        <taxon>Pterygota</taxon>
        <taxon>Neoptera</taxon>
        <taxon>Endopterygota</taxon>
        <taxon>Coleoptera</taxon>
        <taxon>Polyphaga</taxon>
        <taxon>Cucujiformia</taxon>
        <taxon>Curculionidae</taxon>
        <taxon>Scolytinae</taxon>
        <taxon>Hypothenemus</taxon>
    </lineage>
</organism>
<keyword evidence="9" id="KW-1185">Reference proteome</keyword>